<proteinExistence type="predicted"/>
<protein>
    <submittedName>
        <fullName evidence="3">Uncharacterized protein</fullName>
    </submittedName>
</protein>
<name>A0A412P637_9BACE</name>
<reference evidence="3 6" key="2">
    <citation type="journal article" date="2019" name="Science, e1252229">
        <title>Invertible promoters mediate bacterial phase variation, antibiotic resistance, and host adaptation in the gut.</title>
        <authorList>
            <person name="Jiang X."/>
            <person name="Hall A.B."/>
            <person name="Arthur T.D."/>
            <person name="Plichta D.R."/>
            <person name="Covington C.T."/>
            <person name="Poyet M."/>
            <person name="Crothers J."/>
            <person name="Moses P.L."/>
            <person name="Tolonen A.C."/>
            <person name="Vlamakis H."/>
            <person name="Alm E.J."/>
            <person name="Xavier R.J."/>
        </authorList>
    </citation>
    <scope>NUCLEOTIDE SEQUENCE [LARGE SCALE GENOMIC DNA]</scope>
    <source>
        <strain evidence="3">Bf_0095</strain>
        <strain evidence="6">bf_0095</strain>
    </source>
</reference>
<sequence>MKHLIYLLLFVFCLFGQGCTNDDTIIEDCPSQKCGMTPEEVEVRVEEIRKKYPDIKNWYYEVKDYDSISNKDLDLLEEKIKKLSEWVDEDEVKDQ</sequence>
<organism evidence="3 6">
    <name type="scientific">Bacteroides intestinalis</name>
    <dbReference type="NCBI Taxonomy" id="329854"/>
    <lineage>
        <taxon>Bacteria</taxon>
        <taxon>Pseudomonadati</taxon>
        <taxon>Bacteroidota</taxon>
        <taxon>Bacteroidia</taxon>
        <taxon>Bacteroidales</taxon>
        <taxon>Bacteroidaceae</taxon>
        <taxon>Bacteroides</taxon>
    </lineage>
</organism>
<evidence type="ECO:0000313" key="3">
    <source>
        <dbReference type="EMBL" id="RYT81639.1"/>
    </source>
</evidence>
<evidence type="ECO:0000313" key="2">
    <source>
        <dbReference type="EMBL" id="RHL96725.1"/>
    </source>
</evidence>
<reference evidence="4 5" key="1">
    <citation type="submission" date="2018-08" db="EMBL/GenBank/DDBJ databases">
        <title>A genome reference for cultivated species of the human gut microbiota.</title>
        <authorList>
            <person name="Zou Y."/>
            <person name="Xue W."/>
            <person name="Luo G."/>
        </authorList>
    </citation>
    <scope>NUCLEOTIDE SEQUENCE [LARGE SCALE GENOMIC DNA]</scope>
    <source>
        <strain evidence="1 4">AF19-10AC</strain>
        <strain evidence="2 5">AF36-16BH</strain>
    </source>
</reference>
<evidence type="ECO:0000313" key="1">
    <source>
        <dbReference type="EMBL" id="RGT49226.1"/>
    </source>
</evidence>
<dbReference type="Proteomes" id="UP000284772">
    <property type="component" value="Unassembled WGS sequence"/>
</dbReference>
<gene>
    <name evidence="1" type="ORF">DWX27_16040</name>
    <name evidence="2" type="ORF">DWZ95_01560</name>
    <name evidence="3" type="ORF">EAJ06_06230</name>
</gene>
<dbReference type="AlphaFoldDB" id="A0A412P637"/>
<accession>A0A412P637</accession>
<dbReference type="PROSITE" id="PS51257">
    <property type="entry name" value="PROKAR_LIPOPROTEIN"/>
    <property type="match status" value="1"/>
</dbReference>
<evidence type="ECO:0000313" key="4">
    <source>
        <dbReference type="Proteomes" id="UP000284772"/>
    </source>
</evidence>
<comment type="caution">
    <text evidence="3">The sequence shown here is derived from an EMBL/GenBank/DDBJ whole genome shotgun (WGS) entry which is preliminary data.</text>
</comment>
<keyword evidence="6" id="KW-1185">Reference proteome</keyword>
<dbReference type="EMBL" id="QRWT01000020">
    <property type="protein sequence ID" value="RGT49226.1"/>
    <property type="molecule type" value="Genomic_DNA"/>
</dbReference>
<dbReference type="RefSeq" id="WP_115503694.1">
    <property type="nucleotide sequence ID" value="NZ_CABMMK010000008.1"/>
</dbReference>
<dbReference type="EMBL" id="QRPE01000001">
    <property type="protein sequence ID" value="RHL96725.1"/>
    <property type="molecule type" value="Genomic_DNA"/>
</dbReference>
<dbReference type="Proteomes" id="UP000291191">
    <property type="component" value="Unassembled WGS sequence"/>
</dbReference>
<dbReference type="Proteomes" id="UP000285013">
    <property type="component" value="Unassembled WGS sequence"/>
</dbReference>
<evidence type="ECO:0000313" key="6">
    <source>
        <dbReference type="Proteomes" id="UP000291191"/>
    </source>
</evidence>
<evidence type="ECO:0000313" key="5">
    <source>
        <dbReference type="Proteomes" id="UP000285013"/>
    </source>
</evidence>
<dbReference type="EMBL" id="RCXO01000005">
    <property type="protein sequence ID" value="RYT81639.1"/>
    <property type="molecule type" value="Genomic_DNA"/>
</dbReference>